<sequence length="955" mass="105447">MENIVYRLALLLVLVYSASANPCEGLDGTVVPHKTSCSKYLECIRGVAKELTCQIGNDFDVVTRQCRPRGIAKCQLQGDSQPESGKPCLGSTDPGVQCDPSREQYRIPDPRNCGYYYLCYRGLLIHERCPGNFEFSSKLLVCTFPNVAQCSITTEIPPISPILTTTSRVPTIPPVTSTTAGTTTDCRCSVTCDYPDKQYLLPDPYDCKYYYVCAFGKRLHLRCAKDFEFSPINFKCMPADEAQCNVTTTTTTTTTAAPTTTTTEIPTTTTEIPTTTTTTEAPTTTTEVPTTTTEVPTTTTEAPTTTTEVPTTTTESPTTTTEAPTTTTEAPTTTTEIPTTTTEAPTTTTEVPTTTTEIPTTTTTVAPTTTTEAPTTTTEVPTTTTEAPTTTTEVPTTTTEVPTTTTEAPTTTTEAPTTTTEVPTTTTEVPTTTTEIPTTTTEVPTTTTTEVPTTTTEVPTTTTEVPTTTRRPIDVTCDRPDEQYLLPDPNDCRYYYVCAFGNKIHLRCAKDFVFDPTELKCVPPGQGDCDVYIFRTSTRPHEASTPAPSSQKSRPVTAFPRKNSSRNGHQGDRKCILSAAHYRIIDPKDCRYYYLCYYGVPIHEKCPYNFEFSPKIMECLAPSLAKCNTTATTPTPATTTTHKTTTAVTTTVSPKEICQNEDSFYTFLFFNHPITTTTEIPTTTTEMPTTTTEEPTTTRRPIDVTCDRPDEQYLLPDPNDCRYYYVCAFGNKIHLRCAKDFVFDPTELKCVPPGQGDCDVYIFRTSTRPHEASTPAPSSQKSRPVTAFPRKNSSRNGHQGDRKCILSAAHYRIIDPKDCRYYYLCYYGVPIHEKCPYNFEFSPKIMECLAPSLAKCNTTATTPTPATTTTHKTTTAVTTTVSPKEICQNEDSFYSLVPDPTSCRNYYYCFLGFAIRDECQNGYEFDPTLLACIPKSESTCKPTESKSQGWSGWFW</sequence>
<protein>
    <recommendedName>
        <fullName evidence="5">Chitin-binding type-2 domain-containing protein</fullName>
    </recommendedName>
</protein>
<dbReference type="InterPro" id="IPR002557">
    <property type="entry name" value="Chitin-bd_dom"/>
</dbReference>
<evidence type="ECO:0000313" key="6">
    <source>
        <dbReference type="EMBL" id="KAG6451592.1"/>
    </source>
</evidence>
<evidence type="ECO:0000259" key="5">
    <source>
        <dbReference type="PROSITE" id="PS50940"/>
    </source>
</evidence>
<dbReference type="Pfam" id="PF01607">
    <property type="entry name" value="CBM_14"/>
    <property type="match status" value="8"/>
</dbReference>
<dbReference type="InterPro" id="IPR051940">
    <property type="entry name" value="Chitin_bind-dev_reg"/>
</dbReference>
<feature type="domain" description="Chitin-binding type-2" evidence="5">
    <location>
        <begin position="474"/>
        <end position="531"/>
    </location>
</feature>
<reference evidence="6" key="1">
    <citation type="journal article" date="2016" name="Insect Biochem. Mol. Biol.">
        <title>Multifaceted biological insights from a draft genome sequence of the tobacco hornworm moth, Manduca sexta.</title>
        <authorList>
            <person name="Kanost M.R."/>
            <person name="Arrese E.L."/>
            <person name="Cao X."/>
            <person name="Chen Y.R."/>
            <person name="Chellapilla S."/>
            <person name="Goldsmith M.R."/>
            <person name="Grosse-Wilde E."/>
            <person name="Heckel D.G."/>
            <person name="Herndon N."/>
            <person name="Jiang H."/>
            <person name="Papanicolaou A."/>
            <person name="Qu J."/>
            <person name="Soulages J.L."/>
            <person name="Vogel H."/>
            <person name="Walters J."/>
            <person name="Waterhouse R.M."/>
            <person name="Ahn S.J."/>
            <person name="Almeida F.C."/>
            <person name="An C."/>
            <person name="Aqrawi P."/>
            <person name="Bretschneider A."/>
            <person name="Bryant W.B."/>
            <person name="Bucks S."/>
            <person name="Chao H."/>
            <person name="Chevignon G."/>
            <person name="Christen J.M."/>
            <person name="Clarke D.F."/>
            <person name="Dittmer N.T."/>
            <person name="Ferguson L.C.F."/>
            <person name="Garavelou S."/>
            <person name="Gordon K.H.J."/>
            <person name="Gunaratna R.T."/>
            <person name="Han Y."/>
            <person name="Hauser F."/>
            <person name="He Y."/>
            <person name="Heidel-Fischer H."/>
            <person name="Hirsh A."/>
            <person name="Hu Y."/>
            <person name="Jiang H."/>
            <person name="Kalra D."/>
            <person name="Klinner C."/>
            <person name="Konig C."/>
            <person name="Kovar C."/>
            <person name="Kroll A.R."/>
            <person name="Kuwar S.S."/>
            <person name="Lee S.L."/>
            <person name="Lehman R."/>
            <person name="Li K."/>
            <person name="Li Z."/>
            <person name="Liang H."/>
            <person name="Lovelace S."/>
            <person name="Lu Z."/>
            <person name="Mansfield J.H."/>
            <person name="McCulloch K.J."/>
            <person name="Mathew T."/>
            <person name="Morton B."/>
            <person name="Muzny D.M."/>
            <person name="Neunemann D."/>
            <person name="Ongeri F."/>
            <person name="Pauchet Y."/>
            <person name="Pu L.L."/>
            <person name="Pyrousis I."/>
            <person name="Rao X.J."/>
            <person name="Redding A."/>
            <person name="Roesel C."/>
            <person name="Sanchez-Gracia A."/>
            <person name="Schaack S."/>
            <person name="Shukla A."/>
            <person name="Tetreau G."/>
            <person name="Wang Y."/>
            <person name="Xiong G.H."/>
            <person name="Traut W."/>
            <person name="Walsh T.K."/>
            <person name="Worley K.C."/>
            <person name="Wu D."/>
            <person name="Wu W."/>
            <person name="Wu Y.Q."/>
            <person name="Zhang X."/>
            <person name="Zou Z."/>
            <person name="Zucker H."/>
            <person name="Briscoe A.D."/>
            <person name="Burmester T."/>
            <person name="Clem R.J."/>
            <person name="Feyereisen R."/>
            <person name="Grimmelikhuijzen C.J.P."/>
            <person name="Hamodrakas S.J."/>
            <person name="Hansson B.S."/>
            <person name="Huguet E."/>
            <person name="Jermiin L.S."/>
            <person name="Lan Q."/>
            <person name="Lehman H.K."/>
            <person name="Lorenzen M."/>
            <person name="Merzendorfer H."/>
            <person name="Michalopoulos I."/>
            <person name="Morton D.B."/>
            <person name="Muthukrishnan S."/>
            <person name="Oakeshott J.G."/>
            <person name="Palmer W."/>
            <person name="Park Y."/>
            <person name="Passarelli A.L."/>
            <person name="Rozas J."/>
            <person name="Schwartz L.M."/>
            <person name="Smith W."/>
            <person name="Southgate A."/>
            <person name="Vilcinskas A."/>
            <person name="Vogt R."/>
            <person name="Wang P."/>
            <person name="Werren J."/>
            <person name="Yu X.Q."/>
            <person name="Zhou J.J."/>
            <person name="Brown S.J."/>
            <person name="Scherer S.E."/>
            <person name="Richards S."/>
            <person name="Blissard G.W."/>
        </authorList>
    </citation>
    <scope>NUCLEOTIDE SEQUENCE</scope>
</reference>
<dbReference type="Proteomes" id="UP000791440">
    <property type="component" value="Unassembled WGS sequence"/>
</dbReference>
<dbReference type="SMART" id="SM00494">
    <property type="entry name" value="ChtBD2"/>
    <property type="match status" value="8"/>
</dbReference>
<feature type="region of interest" description="Disordered" evidence="3">
    <location>
        <begin position="769"/>
        <end position="799"/>
    </location>
</feature>
<feature type="domain" description="Chitin-binding type-2" evidence="5">
    <location>
        <begin position="703"/>
        <end position="760"/>
    </location>
</feature>
<feature type="compositionally biased region" description="Low complexity" evidence="3">
    <location>
        <begin position="679"/>
        <end position="695"/>
    </location>
</feature>
<evidence type="ECO:0000256" key="2">
    <source>
        <dbReference type="ARBA" id="ARBA00023157"/>
    </source>
</evidence>
<accession>A0A921Z7G5</accession>
<dbReference type="PANTHER" id="PTHR23301">
    <property type="entry name" value="CHITIN BINDING PERITROPHIN-A"/>
    <property type="match status" value="1"/>
</dbReference>
<feature type="region of interest" description="Disordered" evidence="3">
    <location>
        <begin position="540"/>
        <end position="570"/>
    </location>
</feature>
<evidence type="ECO:0000256" key="1">
    <source>
        <dbReference type="ARBA" id="ARBA00022669"/>
    </source>
</evidence>
<feature type="compositionally biased region" description="Low complexity" evidence="3">
    <location>
        <begin position="259"/>
        <end position="469"/>
    </location>
</feature>
<feature type="domain" description="Chitin-binding type-2" evidence="5">
    <location>
        <begin position="20"/>
        <end position="76"/>
    </location>
</feature>
<evidence type="ECO:0000256" key="3">
    <source>
        <dbReference type="SAM" id="MobiDB-lite"/>
    </source>
</evidence>
<feature type="region of interest" description="Disordered" evidence="3">
    <location>
        <begin position="679"/>
        <end position="704"/>
    </location>
</feature>
<keyword evidence="1" id="KW-0147">Chitin-binding</keyword>
<organism evidence="6 7">
    <name type="scientific">Manduca sexta</name>
    <name type="common">Tobacco hawkmoth</name>
    <name type="synonym">Tobacco hornworm</name>
    <dbReference type="NCBI Taxonomy" id="7130"/>
    <lineage>
        <taxon>Eukaryota</taxon>
        <taxon>Metazoa</taxon>
        <taxon>Ecdysozoa</taxon>
        <taxon>Arthropoda</taxon>
        <taxon>Hexapoda</taxon>
        <taxon>Insecta</taxon>
        <taxon>Pterygota</taxon>
        <taxon>Neoptera</taxon>
        <taxon>Endopterygota</taxon>
        <taxon>Lepidoptera</taxon>
        <taxon>Glossata</taxon>
        <taxon>Ditrysia</taxon>
        <taxon>Bombycoidea</taxon>
        <taxon>Sphingidae</taxon>
        <taxon>Sphinginae</taxon>
        <taxon>Sphingini</taxon>
        <taxon>Manduca</taxon>
    </lineage>
</organism>
<dbReference type="PANTHER" id="PTHR23301:SF0">
    <property type="entry name" value="CHITIN-BINDING TYPE-2 DOMAIN-CONTAINING PROTEIN-RELATED"/>
    <property type="match status" value="1"/>
</dbReference>
<gene>
    <name evidence="6" type="ORF">O3G_MSEX007251</name>
</gene>
<dbReference type="AlphaFoldDB" id="A0A921Z7G5"/>
<name>A0A921Z7G5_MANSE</name>
<feature type="domain" description="Chitin-binding type-2" evidence="5">
    <location>
        <begin position="189"/>
        <end position="246"/>
    </location>
</feature>
<dbReference type="EMBL" id="JH668410">
    <property type="protein sequence ID" value="KAG6451592.1"/>
    <property type="molecule type" value="Genomic_DNA"/>
</dbReference>
<dbReference type="GO" id="GO:0005576">
    <property type="term" value="C:extracellular region"/>
    <property type="evidence" value="ECO:0007669"/>
    <property type="project" value="InterPro"/>
</dbReference>
<evidence type="ECO:0000256" key="4">
    <source>
        <dbReference type="SAM" id="SignalP"/>
    </source>
</evidence>
<comment type="caution">
    <text evidence="6">The sequence shown here is derived from an EMBL/GenBank/DDBJ whole genome shotgun (WGS) entry which is preliminary data.</text>
</comment>
<feature type="domain" description="Chitin-binding type-2" evidence="5">
    <location>
        <begin position="95"/>
        <end position="152"/>
    </location>
</feature>
<proteinExistence type="predicted"/>
<keyword evidence="7" id="KW-1185">Reference proteome</keyword>
<feature type="domain" description="Chitin-binding type-2" evidence="5">
    <location>
        <begin position="801"/>
        <end position="858"/>
    </location>
</feature>
<feature type="chain" id="PRO_5038324481" description="Chitin-binding type-2 domain-containing protein" evidence="4">
    <location>
        <begin position="21"/>
        <end position="955"/>
    </location>
</feature>
<keyword evidence="2" id="KW-1015">Disulfide bond</keyword>
<feature type="domain" description="Chitin-binding type-2" evidence="5">
    <location>
        <begin position="572"/>
        <end position="629"/>
    </location>
</feature>
<evidence type="ECO:0000313" key="7">
    <source>
        <dbReference type="Proteomes" id="UP000791440"/>
    </source>
</evidence>
<dbReference type="GO" id="GO:0008061">
    <property type="term" value="F:chitin binding"/>
    <property type="evidence" value="ECO:0007669"/>
    <property type="project" value="UniProtKB-KW"/>
</dbReference>
<keyword evidence="4" id="KW-0732">Signal</keyword>
<dbReference type="EMBL" id="JH668410">
    <property type="protein sequence ID" value="KAG6451591.1"/>
    <property type="molecule type" value="Genomic_DNA"/>
</dbReference>
<reference evidence="6" key="2">
    <citation type="submission" date="2020-12" db="EMBL/GenBank/DDBJ databases">
        <authorList>
            <person name="Kanost M."/>
        </authorList>
    </citation>
    <scope>NUCLEOTIDE SEQUENCE</scope>
</reference>
<feature type="signal peptide" evidence="4">
    <location>
        <begin position="1"/>
        <end position="20"/>
    </location>
</feature>
<feature type="domain" description="Chitin-binding type-2" evidence="5">
    <location>
        <begin position="884"/>
        <end position="942"/>
    </location>
</feature>
<dbReference type="PROSITE" id="PS50940">
    <property type="entry name" value="CHIT_BIND_II"/>
    <property type="match status" value="8"/>
</dbReference>
<feature type="region of interest" description="Disordered" evidence="3">
    <location>
        <begin position="259"/>
        <end position="474"/>
    </location>
</feature>